<gene>
    <name evidence="1" type="ORF">DI555_06850</name>
</gene>
<dbReference type="AlphaFoldDB" id="A0A2W5NTQ2"/>
<name>A0A2W5NTQ2_9SPHN</name>
<protein>
    <submittedName>
        <fullName evidence="1">Uncharacterized protein</fullName>
    </submittedName>
</protein>
<organism evidence="1 2">
    <name type="scientific">Novosphingobium pentaromativorans</name>
    <dbReference type="NCBI Taxonomy" id="205844"/>
    <lineage>
        <taxon>Bacteria</taxon>
        <taxon>Pseudomonadati</taxon>
        <taxon>Pseudomonadota</taxon>
        <taxon>Alphaproteobacteria</taxon>
        <taxon>Sphingomonadales</taxon>
        <taxon>Sphingomonadaceae</taxon>
        <taxon>Novosphingobium</taxon>
    </lineage>
</organism>
<proteinExistence type="predicted"/>
<evidence type="ECO:0000313" key="1">
    <source>
        <dbReference type="EMBL" id="PZQ55738.1"/>
    </source>
</evidence>
<evidence type="ECO:0000313" key="2">
    <source>
        <dbReference type="Proteomes" id="UP000249082"/>
    </source>
</evidence>
<dbReference type="EMBL" id="QFPX01000005">
    <property type="protein sequence ID" value="PZQ55738.1"/>
    <property type="molecule type" value="Genomic_DNA"/>
</dbReference>
<comment type="caution">
    <text evidence="1">The sequence shown here is derived from an EMBL/GenBank/DDBJ whole genome shotgun (WGS) entry which is preliminary data.</text>
</comment>
<accession>A0A2W5NTQ2</accession>
<dbReference type="Proteomes" id="UP000249082">
    <property type="component" value="Unassembled WGS sequence"/>
</dbReference>
<sequence>MSRLAQTARALAAADAEARFNWDRYAAEQVAARDDFTARLDAAEARNARFGAMLDNIAAGLIAGMDEGTA</sequence>
<reference evidence="1 2" key="1">
    <citation type="submission" date="2017-08" db="EMBL/GenBank/DDBJ databases">
        <title>Infants hospitalized years apart are colonized by the same room-sourced microbial strains.</title>
        <authorList>
            <person name="Brooks B."/>
            <person name="Olm M.R."/>
            <person name="Firek B.A."/>
            <person name="Baker R."/>
            <person name="Thomas B.C."/>
            <person name="Morowitz M.J."/>
            <person name="Banfield J.F."/>
        </authorList>
    </citation>
    <scope>NUCLEOTIDE SEQUENCE [LARGE SCALE GENOMIC DNA]</scope>
    <source>
        <strain evidence="1">S2_005_002_R2_33</strain>
    </source>
</reference>